<feature type="transmembrane region" description="Helical" evidence="12">
    <location>
        <begin position="15"/>
        <end position="48"/>
    </location>
</feature>
<dbReference type="RefSeq" id="WP_038463898.1">
    <property type="nucleotide sequence ID" value="NZ_CP008941.1"/>
</dbReference>
<dbReference type="OrthoDB" id="9790893at2"/>
<sequence length="226" mass="24859">MMSVFAPIHKDGMKFVLIFAAISILLYSFSHPLGVIGFILTAWCIYFFRIPKRVTPIRDGLIVSPADGIVSLIADVVPPKEYDIGTDPLTRVSIFLNVFDVHIQRTPIAGTVEKIIYHPGKFLNASLDKASEDNERQTIVINNGKFKIACTQIAGLVARRILCQTSEGKVMNVGELYGLIRFGSRVDVYLPKGVAPLVIIGQRMIGGETILADLMSTEARRQGSPN</sequence>
<keyword evidence="8 11" id="KW-0456">Lyase</keyword>
<evidence type="ECO:0000256" key="3">
    <source>
        <dbReference type="ARBA" id="ARBA00022793"/>
    </source>
</evidence>
<dbReference type="NCBIfam" id="NF003678">
    <property type="entry name" value="PRK05305.1-2"/>
    <property type="match status" value="1"/>
</dbReference>
<evidence type="ECO:0000256" key="4">
    <source>
        <dbReference type="ARBA" id="ARBA00023098"/>
    </source>
</evidence>
<feature type="chain" id="PRO_5023408473" description="Phosphatidylserine decarboxylase beta chain" evidence="11">
    <location>
        <begin position="1"/>
        <end position="183"/>
    </location>
</feature>
<comment type="subcellular location">
    <subcellularLocation>
        <location evidence="11">Cell membrane</location>
        <topology evidence="11">Peripheral membrane protein</topology>
    </subcellularLocation>
</comment>
<keyword evidence="2 11" id="KW-0444">Lipid biosynthesis</keyword>
<evidence type="ECO:0000256" key="12">
    <source>
        <dbReference type="SAM" id="Phobius"/>
    </source>
</evidence>
<evidence type="ECO:0000256" key="9">
    <source>
        <dbReference type="ARBA" id="ARBA00023264"/>
    </source>
</evidence>
<protein>
    <recommendedName>
        <fullName evidence="11">Phosphatidylserine decarboxylase proenzyme</fullName>
        <ecNumber evidence="11">4.1.1.65</ecNumber>
    </recommendedName>
    <component>
        <recommendedName>
            <fullName evidence="11">Phosphatidylserine decarboxylase alpha chain</fullName>
        </recommendedName>
    </component>
    <component>
        <recommendedName>
            <fullName evidence="11">Phosphatidylserine decarboxylase beta chain</fullName>
        </recommendedName>
    </component>
</protein>
<dbReference type="InterPro" id="IPR033175">
    <property type="entry name" value="PSD-A"/>
</dbReference>
<keyword evidence="1 11" id="KW-1003">Cell membrane</keyword>
<dbReference type="GO" id="GO:0004609">
    <property type="term" value="F:phosphatidylserine decarboxylase activity"/>
    <property type="evidence" value="ECO:0007669"/>
    <property type="project" value="UniProtKB-UniRule"/>
</dbReference>
<dbReference type="GO" id="GO:0005886">
    <property type="term" value="C:plasma membrane"/>
    <property type="evidence" value="ECO:0007669"/>
    <property type="project" value="UniProtKB-SubCell"/>
</dbReference>
<dbReference type="eggNOG" id="COG0688">
    <property type="taxonomic scope" value="Bacteria"/>
</dbReference>
<keyword evidence="6 11" id="KW-0865">Zymogen</keyword>
<dbReference type="EMBL" id="CP008941">
    <property type="protein sequence ID" value="AIK96034.1"/>
    <property type="molecule type" value="Genomic_DNA"/>
</dbReference>
<accession>A0A077AVG9</accession>
<gene>
    <name evidence="11" type="primary">psd</name>
    <name evidence="13" type="ORF">ID47_03670</name>
</gene>
<keyword evidence="14" id="KW-1185">Reference proteome</keyword>
<reference evidence="13 14" key="1">
    <citation type="submission" date="2014-07" db="EMBL/GenBank/DDBJ databases">
        <title>Comparative genomic insights into amoeba endosymbionts belonging to the families of Holosporaceae and Candidatus Midichloriaceae within Rickettsiales.</title>
        <authorList>
            <person name="Wang Z."/>
            <person name="Wu M."/>
        </authorList>
    </citation>
    <scope>NUCLEOTIDE SEQUENCE [LARGE SCALE GENOMIC DNA]</scope>
    <source>
        <strain evidence="13">PRA3</strain>
    </source>
</reference>
<evidence type="ECO:0000256" key="7">
    <source>
        <dbReference type="ARBA" id="ARBA00023209"/>
    </source>
</evidence>
<dbReference type="PANTHER" id="PTHR35809:SF1">
    <property type="entry name" value="ARCHAETIDYLSERINE DECARBOXYLASE PROENZYME-RELATED"/>
    <property type="match status" value="1"/>
</dbReference>
<keyword evidence="7 11" id="KW-0594">Phospholipid biosynthesis</keyword>
<comment type="catalytic activity">
    <reaction evidence="11">
        <text>a 1,2-diacyl-sn-glycero-3-phospho-L-serine + H(+) = a 1,2-diacyl-sn-glycero-3-phosphoethanolamine + CO2</text>
        <dbReference type="Rhea" id="RHEA:20828"/>
        <dbReference type="ChEBI" id="CHEBI:15378"/>
        <dbReference type="ChEBI" id="CHEBI:16526"/>
        <dbReference type="ChEBI" id="CHEBI:57262"/>
        <dbReference type="ChEBI" id="CHEBI:64612"/>
        <dbReference type="EC" id="4.1.1.65"/>
    </reaction>
</comment>
<proteinExistence type="inferred from homology"/>
<feature type="chain" id="PRO_5023408472" description="Phosphatidylserine decarboxylase alpha chain" evidence="11">
    <location>
        <begin position="184"/>
        <end position="226"/>
    </location>
</feature>
<dbReference type="GO" id="GO:0006646">
    <property type="term" value="P:phosphatidylethanolamine biosynthetic process"/>
    <property type="evidence" value="ECO:0007669"/>
    <property type="project" value="UniProtKB-UniRule"/>
</dbReference>
<dbReference type="STRING" id="91604.ID47_03670"/>
<dbReference type="NCBIfam" id="NF003685">
    <property type="entry name" value="PRK05305.2-5"/>
    <property type="match status" value="1"/>
</dbReference>
<keyword evidence="5 11" id="KW-0472">Membrane</keyword>
<dbReference type="NCBIfam" id="NF003677">
    <property type="entry name" value="PRK05305.1-1"/>
    <property type="match status" value="1"/>
</dbReference>
<keyword evidence="12" id="KW-0812">Transmembrane</keyword>
<evidence type="ECO:0000256" key="2">
    <source>
        <dbReference type="ARBA" id="ARBA00022516"/>
    </source>
</evidence>
<dbReference type="AlphaFoldDB" id="A0A077AVG9"/>
<comment type="cofactor">
    <cofactor evidence="11">
        <name>pyruvate</name>
        <dbReference type="ChEBI" id="CHEBI:15361"/>
    </cofactor>
    <text evidence="11">Binds 1 pyruvoyl group covalently per subunit.</text>
</comment>
<dbReference type="KEGG" id="paca:ID47_03670"/>
<comment type="function">
    <text evidence="11">Catalyzes the formation of phosphatidylethanolamine (PtdEtn) from phosphatidylserine (PtdSer).</text>
</comment>
<name>A0A077AVG9_9PROT</name>
<keyword evidence="10 11" id="KW-0670">Pyruvate</keyword>
<keyword evidence="12" id="KW-1133">Transmembrane helix</keyword>
<evidence type="ECO:0000256" key="10">
    <source>
        <dbReference type="ARBA" id="ARBA00023317"/>
    </source>
</evidence>
<dbReference type="Pfam" id="PF02666">
    <property type="entry name" value="PS_Dcarbxylase"/>
    <property type="match status" value="1"/>
</dbReference>
<feature type="site" description="Cleavage (non-hydrolytic); by autocatalysis" evidence="11">
    <location>
        <begin position="183"/>
        <end position="184"/>
    </location>
</feature>
<dbReference type="UniPathway" id="UPA00558">
    <property type="reaction ID" value="UER00616"/>
</dbReference>
<dbReference type="NCBIfam" id="NF003679">
    <property type="entry name" value="PRK05305.1-3"/>
    <property type="match status" value="1"/>
</dbReference>
<comment type="similarity">
    <text evidence="11">Belongs to the phosphatidylserine decarboxylase family. PSD-A subfamily.</text>
</comment>
<evidence type="ECO:0000313" key="14">
    <source>
        <dbReference type="Proteomes" id="UP000028926"/>
    </source>
</evidence>
<dbReference type="PANTHER" id="PTHR35809">
    <property type="entry name" value="ARCHAETIDYLSERINE DECARBOXYLASE PROENZYME-RELATED"/>
    <property type="match status" value="1"/>
</dbReference>
<feature type="active site" description="Schiff-base intermediate with substrate; via pyruvic acid" evidence="11">
    <location>
        <position position="184"/>
    </location>
</feature>
<dbReference type="HAMAP" id="MF_00664">
    <property type="entry name" value="PS_decarb_PSD_A"/>
    <property type="match status" value="1"/>
</dbReference>
<dbReference type="Proteomes" id="UP000028926">
    <property type="component" value="Chromosome"/>
</dbReference>
<organism evidence="13 14">
    <name type="scientific">Candidatus Odyssella acanthamoebae</name>
    <dbReference type="NCBI Taxonomy" id="91604"/>
    <lineage>
        <taxon>Bacteria</taxon>
        <taxon>Pseudomonadati</taxon>
        <taxon>Pseudomonadota</taxon>
        <taxon>Alphaproteobacteria</taxon>
        <taxon>Holosporales</taxon>
        <taxon>Candidatus Paracaedibacteraceae</taxon>
        <taxon>Candidatus Odyssella</taxon>
    </lineage>
</organism>
<feature type="modified residue" description="Pyruvic acid (Ser); by autocatalysis" evidence="11">
    <location>
        <position position="184"/>
    </location>
</feature>
<keyword evidence="9 11" id="KW-1208">Phospholipid metabolism</keyword>
<comment type="subunit">
    <text evidence="11">Heterodimer of a large membrane-associated beta subunit and a small pyruvoyl-containing alpha subunit.</text>
</comment>
<dbReference type="HOGENOM" id="CLU_072492_0_0_5"/>
<evidence type="ECO:0000256" key="8">
    <source>
        <dbReference type="ARBA" id="ARBA00023239"/>
    </source>
</evidence>
<evidence type="ECO:0000256" key="5">
    <source>
        <dbReference type="ARBA" id="ARBA00023136"/>
    </source>
</evidence>
<evidence type="ECO:0000256" key="6">
    <source>
        <dbReference type="ARBA" id="ARBA00023145"/>
    </source>
</evidence>
<evidence type="ECO:0000256" key="1">
    <source>
        <dbReference type="ARBA" id="ARBA00022475"/>
    </source>
</evidence>
<keyword evidence="3 11" id="KW-0210">Decarboxylase</keyword>
<comment type="pathway">
    <text evidence="11">Phospholipid metabolism; phosphatidylethanolamine biosynthesis; phosphatidylethanolamine from CDP-diacylglycerol: step 2/2.</text>
</comment>
<comment type="PTM">
    <text evidence="11">Is synthesized initially as an inactive proenzyme. Formation of the active enzyme involves a self-maturation process in which the active site pyruvoyl group is generated from an internal serine residue via an autocatalytic post-translational modification. Two non-identical subunits are generated from the proenzyme in this reaction, and the pyruvate is formed at the N-terminus of the alpha chain, which is derived from the carboxyl end of the proenzyme. The post-translation cleavage follows an unusual pathway, termed non-hydrolytic serinolysis, in which the side chain hydroxyl group of the serine supplies its oxygen atom to form the C-terminus of the beta chain, while the remainder of the serine residue undergoes an oxidative deamination to produce ammonia and the pyruvoyl prosthetic group on the alpha chain.</text>
</comment>
<dbReference type="InterPro" id="IPR003817">
    <property type="entry name" value="PS_Dcarbxylase"/>
</dbReference>
<evidence type="ECO:0000256" key="11">
    <source>
        <dbReference type="HAMAP-Rule" id="MF_00664"/>
    </source>
</evidence>
<dbReference type="EC" id="4.1.1.65" evidence="11"/>
<keyword evidence="4 11" id="KW-0443">Lipid metabolism</keyword>
<evidence type="ECO:0000313" key="13">
    <source>
        <dbReference type="EMBL" id="AIK96034.1"/>
    </source>
</evidence>